<dbReference type="InterPro" id="IPR036855">
    <property type="entry name" value="Znf_CCCH_sf"/>
</dbReference>
<keyword evidence="2" id="KW-0677">Repeat</keyword>
<proteinExistence type="predicted"/>
<dbReference type="Proteomes" id="UP000323000">
    <property type="component" value="Chromosome 9"/>
</dbReference>
<dbReference type="Gene3D" id="4.10.1000.10">
    <property type="entry name" value="Zinc finger, CCCH-type"/>
    <property type="match status" value="2"/>
</dbReference>
<evidence type="ECO:0000256" key="4">
    <source>
        <dbReference type="ARBA" id="ARBA00022833"/>
    </source>
</evidence>
<dbReference type="EMBL" id="VAHF01000009">
    <property type="protein sequence ID" value="TXG54583.1"/>
    <property type="molecule type" value="Genomic_DNA"/>
</dbReference>
<keyword evidence="3 5" id="KW-0863">Zinc-finger</keyword>
<dbReference type="GO" id="GO:0008270">
    <property type="term" value="F:zinc ion binding"/>
    <property type="evidence" value="ECO:0007669"/>
    <property type="project" value="UniProtKB-KW"/>
</dbReference>
<feature type="zinc finger region" description="C3H1-type" evidence="5">
    <location>
        <begin position="154"/>
        <end position="182"/>
    </location>
</feature>
<gene>
    <name evidence="7" type="ORF">EZV62_019839</name>
</gene>
<dbReference type="InterPro" id="IPR000571">
    <property type="entry name" value="Znf_CCCH"/>
</dbReference>
<accession>A0A5C7HBU0</accession>
<name>A0A5C7HBU0_9ROSI</name>
<dbReference type="SUPFAM" id="SSF90229">
    <property type="entry name" value="CCCH zinc finger"/>
    <property type="match status" value="2"/>
</dbReference>
<dbReference type="AlphaFoldDB" id="A0A5C7HBU0"/>
<dbReference type="PANTHER" id="PTHR12547:SF18">
    <property type="entry name" value="PROTEIN TIS11"/>
    <property type="match status" value="1"/>
</dbReference>
<dbReference type="OrthoDB" id="410307at2759"/>
<reference evidence="8" key="1">
    <citation type="journal article" date="2019" name="Gigascience">
        <title>De novo genome assembly of the endangered Acer yangbiense, a plant species with extremely small populations endemic to Yunnan Province, China.</title>
        <authorList>
            <person name="Yang J."/>
            <person name="Wariss H.M."/>
            <person name="Tao L."/>
            <person name="Zhang R."/>
            <person name="Yun Q."/>
            <person name="Hollingsworth P."/>
            <person name="Dao Z."/>
            <person name="Luo G."/>
            <person name="Guo H."/>
            <person name="Ma Y."/>
            <person name="Sun W."/>
        </authorList>
    </citation>
    <scope>NUCLEOTIDE SEQUENCE [LARGE SCALE GENOMIC DNA]</scope>
    <source>
        <strain evidence="8">cv. Malutang</strain>
    </source>
</reference>
<organism evidence="7 8">
    <name type="scientific">Acer yangbiense</name>
    <dbReference type="NCBI Taxonomy" id="1000413"/>
    <lineage>
        <taxon>Eukaryota</taxon>
        <taxon>Viridiplantae</taxon>
        <taxon>Streptophyta</taxon>
        <taxon>Embryophyta</taxon>
        <taxon>Tracheophyta</taxon>
        <taxon>Spermatophyta</taxon>
        <taxon>Magnoliopsida</taxon>
        <taxon>eudicotyledons</taxon>
        <taxon>Gunneridae</taxon>
        <taxon>Pentapetalae</taxon>
        <taxon>rosids</taxon>
        <taxon>malvids</taxon>
        <taxon>Sapindales</taxon>
        <taxon>Sapindaceae</taxon>
        <taxon>Hippocastanoideae</taxon>
        <taxon>Acereae</taxon>
        <taxon>Acer</taxon>
    </lineage>
</organism>
<evidence type="ECO:0000256" key="3">
    <source>
        <dbReference type="ARBA" id="ARBA00022771"/>
    </source>
</evidence>
<sequence length="262" mass="29777">MNISTPTCNFQSGGNMLQFQPGYQIENREQETLSHNEYPSFKKQRVCGAFVVNPNNAMSGNLVKNKPLNGTWNRDDRHRVIPQMQLCRMFYYTRKCSYGGRCRFSHVIPERVKQDLGGFRDISAKRSRTTGFGQLANASKEFGDGMNPNPRLEMWKTKLCKKWEMTGGCLYGKTCCFAHGLAELHKLGRHNALQSNSRIVPMNVSSTFSTGNDQSGTTCKQQVQGMNCCMFKRKELEKNIGIYADWIEDAPILHSSSNYVEN</sequence>
<evidence type="ECO:0000256" key="1">
    <source>
        <dbReference type="ARBA" id="ARBA00022723"/>
    </source>
</evidence>
<evidence type="ECO:0000256" key="2">
    <source>
        <dbReference type="ARBA" id="ARBA00022737"/>
    </source>
</evidence>
<feature type="domain" description="C3H1-type" evidence="6">
    <location>
        <begin position="81"/>
        <end position="109"/>
    </location>
</feature>
<evidence type="ECO:0000256" key="5">
    <source>
        <dbReference type="PROSITE-ProRule" id="PRU00723"/>
    </source>
</evidence>
<feature type="domain" description="C3H1-type" evidence="6">
    <location>
        <begin position="154"/>
        <end position="182"/>
    </location>
</feature>
<dbReference type="GO" id="GO:0003729">
    <property type="term" value="F:mRNA binding"/>
    <property type="evidence" value="ECO:0007669"/>
    <property type="project" value="InterPro"/>
</dbReference>
<dbReference type="FunFam" id="4.10.1000.10:FF:000001">
    <property type="entry name" value="zinc finger CCCH domain-containing protein 15-like"/>
    <property type="match status" value="1"/>
</dbReference>
<feature type="zinc finger region" description="C3H1-type" evidence="5">
    <location>
        <begin position="81"/>
        <end position="109"/>
    </location>
</feature>
<evidence type="ECO:0000313" key="8">
    <source>
        <dbReference type="Proteomes" id="UP000323000"/>
    </source>
</evidence>
<dbReference type="Pfam" id="PF00642">
    <property type="entry name" value="zf-CCCH"/>
    <property type="match status" value="2"/>
</dbReference>
<keyword evidence="1 5" id="KW-0479">Metal-binding</keyword>
<keyword evidence="8" id="KW-1185">Reference proteome</keyword>
<comment type="caution">
    <text evidence="7">The sequence shown here is derived from an EMBL/GenBank/DDBJ whole genome shotgun (WGS) entry which is preliminary data.</text>
</comment>
<dbReference type="SMART" id="SM00356">
    <property type="entry name" value="ZnF_C3H1"/>
    <property type="match status" value="2"/>
</dbReference>
<dbReference type="PANTHER" id="PTHR12547">
    <property type="entry name" value="CCCH ZINC FINGER/TIS11-RELATED"/>
    <property type="match status" value="1"/>
</dbReference>
<evidence type="ECO:0000259" key="6">
    <source>
        <dbReference type="PROSITE" id="PS50103"/>
    </source>
</evidence>
<keyword evidence="4 5" id="KW-0862">Zinc</keyword>
<dbReference type="PROSITE" id="PS50103">
    <property type="entry name" value="ZF_C3H1"/>
    <property type="match status" value="2"/>
</dbReference>
<protein>
    <recommendedName>
        <fullName evidence="6">C3H1-type domain-containing protein</fullName>
    </recommendedName>
</protein>
<dbReference type="InterPro" id="IPR045877">
    <property type="entry name" value="ZFP36-like"/>
</dbReference>
<evidence type="ECO:0000313" key="7">
    <source>
        <dbReference type="EMBL" id="TXG54583.1"/>
    </source>
</evidence>